<reference evidence="2" key="1">
    <citation type="journal article" date="2020" name="Cell Host Microbe">
        <title>Functional and Genomic Variation between Human-Derived Isolates of Lachnospiraceae Reveals Inter- and Intra-Species Diversity.</title>
        <authorList>
            <person name="Sorbara M.T."/>
            <person name="Littmann E.R."/>
            <person name="Fontana E."/>
            <person name="Moody T.U."/>
            <person name="Kohout C.E."/>
            <person name="Gjonbalaj M."/>
            <person name="Eaton V."/>
            <person name="Seok R."/>
            <person name="Leiner I.M."/>
            <person name="Pamer E.G."/>
        </authorList>
    </citation>
    <scope>NUCLEOTIDE SEQUENCE</scope>
    <source>
        <strain evidence="2">MSK.22.53</strain>
    </source>
</reference>
<dbReference type="EMBL" id="JAAIRM010000008">
    <property type="protein sequence ID" value="NSI19014.1"/>
    <property type="molecule type" value="Genomic_DNA"/>
</dbReference>
<reference evidence="2" key="2">
    <citation type="submission" date="2020-02" db="EMBL/GenBank/DDBJ databases">
        <authorList>
            <person name="Littmann E."/>
            <person name="Sorbara M."/>
        </authorList>
    </citation>
    <scope>NUCLEOTIDE SEQUENCE</scope>
    <source>
        <strain evidence="2">MSK.22.53</strain>
    </source>
</reference>
<dbReference type="Pfam" id="PF13443">
    <property type="entry name" value="HTH_26"/>
    <property type="match status" value="1"/>
</dbReference>
<gene>
    <name evidence="2" type="ORF">G4958_06580</name>
</gene>
<comment type="caution">
    <text evidence="2">The sequence shown here is derived from an EMBL/GenBank/DDBJ whole genome shotgun (WGS) entry which is preliminary data.</text>
</comment>
<name>A0AAJ3F6N8_MEDGN</name>
<dbReference type="AlphaFoldDB" id="A0AAJ3F6N8"/>
<dbReference type="Proteomes" id="UP001296643">
    <property type="component" value="Unassembled WGS sequence"/>
</dbReference>
<dbReference type="SUPFAM" id="SSF47413">
    <property type="entry name" value="lambda repressor-like DNA-binding domains"/>
    <property type="match status" value="1"/>
</dbReference>
<organism evidence="2 3">
    <name type="scientific">Mediterraneibacter gnavus</name>
    <name type="common">Ruminococcus gnavus</name>
    <dbReference type="NCBI Taxonomy" id="33038"/>
    <lineage>
        <taxon>Bacteria</taxon>
        <taxon>Bacillati</taxon>
        <taxon>Bacillota</taxon>
        <taxon>Clostridia</taxon>
        <taxon>Lachnospirales</taxon>
        <taxon>Lachnospiraceae</taxon>
        <taxon>Mediterraneibacter</taxon>
    </lineage>
</organism>
<sequence length="226" mass="25227">MALSYEPLWQFLNDIHLSKMEFAQRVDISNATLAKIGKNEPITLTIIEKICTEFNCSISNIVVHIPDAYPSIPLNLLKIGTIVNCQCYPLGTSSRSKVTRTVKAASINQPCVIIGRTNKPSDENPYFLIAPLNLKEDPEAILDIPFKQSTINNTNVNGYIQLSKLGTTSAKFIEKIVGKIPRYFIDYKIHGIIKKIEPILVSSGIIHDSFLTNNFLLPDENNLSSH</sequence>
<evidence type="ECO:0000259" key="1">
    <source>
        <dbReference type="Pfam" id="PF13443"/>
    </source>
</evidence>
<dbReference type="GO" id="GO:0003677">
    <property type="term" value="F:DNA binding"/>
    <property type="evidence" value="ECO:0007669"/>
    <property type="project" value="InterPro"/>
</dbReference>
<dbReference type="InterPro" id="IPR010982">
    <property type="entry name" value="Lambda_DNA-bd_dom_sf"/>
</dbReference>
<proteinExistence type="predicted"/>
<accession>A0AAJ3F6N8</accession>
<evidence type="ECO:0000313" key="2">
    <source>
        <dbReference type="EMBL" id="NSI19014.1"/>
    </source>
</evidence>
<dbReference type="InterPro" id="IPR001387">
    <property type="entry name" value="Cro/C1-type_HTH"/>
</dbReference>
<feature type="domain" description="HTH cro/C1-type" evidence="1">
    <location>
        <begin position="8"/>
        <end position="67"/>
    </location>
</feature>
<evidence type="ECO:0000313" key="3">
    <source>
        <dbReference type="Proteomes" id="UP001296643"/>
    </source>
</evidence>
<dbReference type="RefSeq" id="WP_118315592.1">
    <property type="nucleotide sequence ID" value="NZ_JAAIRM010000008.1"/>
</dbReference>
<protein>
    <submittedName>
        <fullName evidence="2">Helix-turn-helix transcriptional regulator</fullName>
    </submittedName>
</protein>